<feature type="signal peptide" evidence="1">
    <location>
        <begin position="1"/>
        <end position="19"/>
    </location>
</feature>
<accession>A0A212JDP0</accession>
<dbReference type="AlphaFoldDB" id="A0A212JDP0"/>
<sequence>MRKTLLIAVLALLSYSIFAQKNKKQEIDIHPYDSTRNFLGKDVLQYTGQELFLKGLDKPSQKYGYSGFILKYKKDDDILNDEKNIYKPNDNYNSRYEDLAGKYFQILEVLNHPKAKSNKQNYADDYYLKLQEKSSGDVLFYKYNVDSEYTFPFIVTGFFLKQKAIQTGKEYVLSDDILKMSRNLSTGKALSFTTGQTWKCTDLTIDNTNNELSLILESKGGLKTAIPYSLLNNNEGIKKVYTATEANELTKKYNANNFRRILQNKIRVGMTKDMTRLAWGEPTEVIKNGNAEQWLYPAGQLNFRGDKIVSTK</sequence>
<organism evidence="2">
    <name type="scientific">uncultured Dysgonomonas sp</name>
    <dbReference type="NCBI Taxonomy" id="206096"/>
    <lineage>
        <taxon>Bacteria</taxon>
        <taxon>Pseudomonadati</taxon>
        <taxon>Bacteroidota</taxon>
        <taxon>Bacteroidia</taxon>
        <taxon>Bacteroidales</taxon>
        <taxon>Dysgonomonadaceae</taxon>
        <taxon>Dysgonomonas</taxon>
        <taxon>environmental samples</taxon>
    </lineage>
</organism>
<evidence type="ECO:0000313" key="2">
    <source>
        <dbReference type="EMBL" id="SBV97509.1"/>
    </source>
</evidence>
<evidence type="ECO:0000256" key="1">
    <source>
        <dbReference type="SAM" id="SignalP"/>
    </source>
</evidence>
<protein>
    <submittedName>
        <fullName evidence="2">Uncharacterized protein</fullName>
    </submittedName>
</protein>
<gene>
    <name evidence="2" type="ORF">KL86DYS2_11285</name>
</gene>
<keyword evidence="1" id="KW-0732">Signal</keyword>
<proteinExistence type="predicted"/>
<dbReference type="EMBL" id="FLUL01000001">
    <property type="protein sequence ID" value="SBV97509.1"/>
    <property type="molecule type" value="Genomic_DNA"/>
</dbReference>
<reference evidence="2" key="1">
    <citation type="submission" date="2016-04" db="EMBL/GenBank/DDBJ databases">
        <authorList>
            <person name="Evans L.H."/>
            <person name="Alamgir A."/>
            <person name="Owens N."/>
            <person name="Weber N.D."/>
            <person name="Virtaneva K."/>
            <person name="Barbian K."/>
            <person name="Babar A."/>
            <person name="Rosenke K."/>
        </authorList>
    </citation>
    <scope>NUCLEOTIDE SEQUENCE</scope>
    <source>
        <strain evidence="2">86-2</strain>
    </source>
</reference>
<dbReference type="RefSeq" id="WP_296948374.1">
    <property type="nucleotide sequence ID" value="NZ_LT599021.1"/>
</dbReference>
<name>A0A212JDP0_9BACT</name>
<feature type="chain" id="PRO_5013052724" evidence="1">
    <location>
        <begin position="20"/>
        <end position="312"/>
    </location>
</feature>